<name>A0ABV0B3B1_9SPHN</name>
<sequence length="218" mass="23275">MRLYAICNYRGNSETWTEKWESSHYTARNLVKAVKGLPFNGHSIVTQGGSEYRVENTAAGRAAALHVSSRSIAKAIVDAGYEDVAIIPIPSSTCTDPALQYTGAKLADAIAALVPGFVARPVLYFAKELLKSSAGGGRNEEAIKANLRSTSLAGINAAVLIDDVYTTGAHSRAAARYLRQHGIDISDIFVIGRTVHEKPDKMLNPPSECVPDGGGLFD</sequence>
<evidence type="ECO:0000313" key="1">
    <source>
        <dbReference type="EMBL" id="MEN3746074.1"/>
    </source>
</evidence>
<organism evidence="1 2">
    <name type="scientific">Sphingomonas rustica</name>
    <dbReference type="NCBI Taxonomy" id="3103142"/>
    <lineage>
        <taxon>Bacteria</taxon>
        <taxon>Pseudomonadati</taxon>
        <taxon>Pseudomonadota</taxon>
        <taxon>Alphaproteobacteria</taxon>
        <taxon>Sphingomonadales</taxon>
        <taxon>Sphingomonadaceae</taxon>
        <taxon>Sphingomonas</taxon>
    </lineage>
</organism>
<proteinExistence type="predicted"/>
<evidence type="ECO:0000313" key="2">
    <source>
        <dbReference type="Proteomes" id="UP001427805"/>
    </source>
</evidence>
<dbReference type="CDD" id="cd06223">
    <property type="entry name" value="PRTases_typeI"/>
    <property type="match status" value="1"/>
</dbReference>
<protein>
    <recommendedName>
        <fullName evidence="3">Phosphoribosyltransferase</fullName>
    </recommendedName>
</protein>
<comment type="caution">
    <text evidence="1">The sequence shown here is derived from an EMBL/GenBank/DDBJ whole genome shotgun (WGS) entry which is preliminary data.</text>
</comment>
<accession>A0ABV0B3B1</accession>
<keyword evidence="2" id="KW-1185">Reference proteome</keyword>
<dbReference type="RefSeq" id="WP_346245064.1">
    <property type="nucleotide sequence ID" value="NZ_JBDIZK010000001.1"/>
</dbReference>
<dbReference type="InterPro" id="IPR029057">
    <property type="entry name" value="PRTase-like"/>
</dbReference>
<dbReference type="SUPFAM" id="SSF53271">
    <property type="entry name" value="PRTase-like"/>
    <property type="match status" value="1"/>
</dbReference>
<evidence type="ECO:0008006" key="3">
    <source>
        <dbReference type="Google" id="ProtNLM"/>
    </source>
</evidence>
<dbReference type="InterPro" id="IPR000836">
    <property type="entry name" value="PRTase_dom"/>
</dbReference>
<gene>
    <name evidence="1" type="ORF">TPR58_02760</name>
</gene>
<reference evidence="1 2" key="1">
    <citation type="submission" date="2024-05" db="EMBL/GenBank/DDBJ databases">
        <title>Sphingomonas sp. HF-S3 16S ribosomal RNA gene Genome sequencing and assembly.</title>
        <authorList>
            <person name="Lee H."/>
        </authorList>
    </citation>
    <scope>NUCLEOTIDE SEQUENCE [LARGE SCALE GENOMIC DNA]</scope>
    <source>
        <strain evidence="1 2">HF-S3</strain>
    </source>
</reference>
<dbReference type="EMBL" id="JBDIZK010000001">
    <property type="protein sequence ID" value="MEN3746074.1"/>
    <property type="molecule type" value="Genomic_DNA"/>
</dbReference>
<dbReference type="Proteomes" id="UP001427805">
    <property type="component" value="Unassembled WGS sequence"/>
</dbReference>
<dbReference type="Gene3D" id="3.40.50.2020">
    <property type="match status" value="1"/>
</dbReference>